<evidence type="ECO:0000313" key="4">
    <source>
        <dbReference type="EMBL" id="QOS16192.1"/>
    </source>
</evidence>
<dbReference type="GO" id="GO:0016757">
    <property type="term" value="F:glycosyltransferase activity"/>
    <property type="evidence" value="ECO:0007669"/>
    <property type="project" value="InterPro"/>
</dbReference>
<evidence type="ECO:0000259" key="2">
    <source>
        <dbReference type="Pfam" id="PF00534"/>
    </source>
</evidence>
<feature type="domain" description="Glycosyltransferase subfamily 4-like N-terminal" evidence="3">
    <location>
        <begin position="3"/>
        <end position="132"/>
    </location>
</feature>
<dbReference type="PANTHER" id="PTHR46401">
    <property type="entry name" value="GLYCOSYLTRANSFERASE WBBK-RELATED"/>
    <property type="match status" value="1"/>
</dbReference>
<accession>A0A7M1VLX6</accession>
<evidence type="ECO:0000259" key="3">
    <source>
        <dbReference type="Pfam" id="PF13477"/>
    </source>
</evidence>
<dbReference type="PANTHER" id="PTHR46401:SF2">
    <property type="entry name" value="GLYCOSYLTRANSFERASE WBBK-RELATED"/>
    <property type="match status" value="1"/>
</dbReference>
<reference evidence="4" key="1">
    <citation type="submission" date="2020-08" db="EMBL/GenBank/DDBJ databases">
        <title>Genetic structure, function and evolution of capsule biosynthesis loci in Vibrio parahaemolyticus.</title>
        <authorList>
            <person name="Li L."/>
            <person name="Bian S."/>
        </authorList>
    </citation>
    <scope>NUCLEOTIDE SEQUENCE</scope>
    <source>
        <strain evidence="4">VP356</strain>
    </source>
</reference>
<evidence type="ECO:0000256" key="1">
    <source>
        <dbReference type="ARBA" id="ARBA00022679"/>
    </source>
</evidence>
<organism evidence="4">
    <name type="scientific">Vibrio parahaemolyticus</name>
    <dbReference type="NCBI Taxonomy" id="670"/>
    <lineage>
        <taxon>Bacteria</taxon>
        <taxon>Pseudomonadati</taxon>
        <taxon>Pseudomonadota</taxon>
        <taxon>Gammaproteobacteria</taxon>
        <taxon>Vibrionales</taxon>
        <taxon>Vibrionaceae</taxon>
        <taxon>Vibrio</taxon>
    </lineage>
</organism>
<dbReference type="EMBL" id="MT898044">
    <property type="protein sequence ID" value="QOS16192.1"/>
    <property type="molecule type" value="Genomic_DNA"/>
</dbReference>
<dbReference type="InterPro" id="IPR001296">
    <property type="entry name" value="Glyco_trans_1"/>
</dbReference>
<dbReference type="Pfam" id="PF00534">
    <property type="entry name" value="Glycos_transf_1"/>
    <property type="match status" value="1"/>
</dbReference>
<proteinExistence type="predicted"/>
<dbReference type="AlphaFoldDB" id="A0A7M1VLX6"/>
<dbReference type="InterPro" id="IPR028098">
    <property type="entry name" value="Glyco_trans_4-like_N"/>
</dbReference>
<dbReference type="Gene3D" id="3.40.50.2000">
    <property type="entry name" value="Glycogen Phosphorylase B"/>
    <property type="match status" value="2"/>
</dbReference>
<dbReference type="SUPFAM" id="SSF53756">
    <property type="entry name" value="UDP-Glycosyltransferase/glycogen phosphorylase"/>
    <property type="match status" value="1"/>
</dbReference>
<name>A0A7M1VLX6_VIBPH</name>
<protein>
    <submittedName>
        <fullName evidence="4">Uncharacterized protein</fullName>
    </submittedName>
</protein>
<dbReference type="Pfam" id="PF13477">
    <property type="entry name" value="Glyco_trans_4_2"/>
    <property type="match status" value="1"/>
</dbReference>
<sequence length="361" mass="41467">MKKVLCYAPVSSGHLQKWISKFDSEFEIVVVTLHNDKASFARNGAIRVVSLPRFVNNRLDFFLNLPLLQWIFLKEKPDLIYASYFSSYGLGSAFLFSRCKKILSVWGTDVNSIPTRPNWFKKLARLALKRFSWINAPAEHIKEKLVQLGAEPNNVDVFQYGVLTEKYKLDFRRKFRESEELRFLSIRNWDELYNIDLIINAYSAYSLQTNKASTLTIIGRGRPVEELQSIVSKLNFGNGRVDIVGYVDESSLLELFSSHQFVISIPVMDGCPLSLLESMCAGLIPIVSDLDANREWLDDDHAIFVDTTNIDTIIDGFSKCSLKFEEQREILEHNRNLVVSNGCREANTKKLKDSFYRFTSE</sequence>
<dbReference type="CDD" id="cd03801">
    <property type="entry name" value="GT4_PimA-like"/>
    <property type="match status" value="1"/>
</dbReference>
<keyword evidence="1" id="KW-0808">Transferase</keyword>
<gene>
    <name evidence="4" type="ORF">VP356_00018</name>
</gene>
<dbReference type="GO" id="GO:0009103">
    <property type="term" value="P:lipopolysaccharide biosynthetic process"/>
    <property type="evidence" value="ECO:0007669"/>
    <property type="project" value="TreeGrafter"/>
</dbReference>
<feature type="domain" description="Glycosyl transferase family 1" evidence="2">
    <location>
        <begin position="173"/>
        <end position="324"/>
    </location>
</feature>